<dbReference type="AlphaFoldDB" id="A0A066YU69"/>
<sequence length="74" mass="7868">MPCRLLHRAVRSTGLWRRGVRADRRVGGRGGARGGCRAARGADPALAEPSEGAVRTGAGRRRVEHIQRLPATSG</sequence>
<name>A0A066YU69_9ACTN</name>
<evidence type="ECO:0000313" key="2">
    <source>
        <dbReference type="EMBL" id="KDN81480.1"/>
    </source>
</evidence>
<evidence type="ECO:0000313" key="3">
    <source>
        <dbReference type="Proteomes" id="UP000027178"/>
    </source>
</evidence>
<proteinExistence type="predicted"/>
<feature type="region of interest" description="Disordered" evidence="1">
    <location>
        <begin position="26"/>
        <end position="74"/>
    </location>
</feature>
<gene>
    <name evidence="2" type="ORF">KCH_67180</name>
</gene>
<protein>
    <submittedName>
        <fullName evidence="2">Uncharacterized protein</fullName>
    </submittedName>
</protein>
<accession>A0A066YU69</accession>
<comment type="caution">
    <text evidence="2">The sequence shown here is derived from an EMBL/GenBank/DDBJ whole genome shotgun (WGS) entry which is preliminary data.</text>
</comment>
<keyword evidence="3" id="KW-1185">Reference proteome</keyword>
<organism evidence="2 3">
    <name type="scientific">Kitasatospora cheerisanensis KCTC 2395</name>
    <dbReference type="NCBI Taxonomy" id="1348663"/>
    <lineage>
        <taxon>Bacteria</taxon>
        <taxon>Bacillati</taxon>
        <taxon>Actinomycetota</taxon>
        <taxon>Actinomycetes</taxon>
        <taxon>Kitasatosporales</taxon>
        <taxon>Streptomycetaceae</taxon>
        <taxon>Kitasatospora</taxon>
    </lineage>
</organism>
<dbReference type="HOGENOM" id="CLU_2682914_0_0_11"/>
<dbReference type="EMBL" id="JNBY01000141">
    <property type="protein sequence ID" value="KDN81480.1"/>
    <property type="molecule type" value="Genomic_DNA"/>
</dbReference>
<reference evidence="2 3" key="1">
    <citation type="submission" date="2014-05" db="EMBL/GenBank/DDBJ databases">
        <title>Draft Genome Sequence of Kitasatospora cheerisanensis KCTC 2395.</title>
        <authorList>
            <person name="Nam D.H."/>
        </authorList>
    </citation>
    <scope>NUCLEOTIDE SEQUENCE [LARGE SCALE GENOMIC DNA]</scope>
    <source>
        <strain evidence="2 3">KCTC 2395</strain>
    </source>
</reference>
<evidence type="ECO:0000256" key="1">
    <source>
        <dbReference type="SAM" id="MobiDB-lite"/>
    </source>
</evidence>
<dbReference type="Proteomes" id="UP000027178">
    <property type="component" value="Unassembled WGS sequence"/>
</dbReference>